<protein>
    <recommendedName>
        <fullName evidence="3">Bacterial alpha-L-rhamnosidase N-terminal domain-containing protein</fullName>
    </recommendedName>
</protein>
<dbReference type="OrthoDB" id="10036721at2759"/>
<sequence>MWIWTNEVQPPTAGGVVPVQARPFVKVLHANCSLDHVTVIMGCDNFCTLYVNGLVVGTEKNGASTNAQRYTVKFPPTHEVSIAVYAAQDPVTKLAIGLIISGVAWNSNQIKPIEIPFVTDSSWKTFAADDFDVRFIEPHFDVSDWSDALVLGAYGVSPWGSFAIPTTPTTQNGPLVAVTGLPDAPVAGPANVITLNGQ</sequence>
<dbReference type="Proteomes" id="UP000284706">
    <property type="component" value="Unassembled WGS sequence"/>
</dbReference>
<gene>
    <name evidence="1" type="ORF">CVT26_001059</name>
</gene>
<proteinExistence type="predicted"/>
<accession>A0A409WL84</accession>
<dbReference type="Gene3D" id="2.60.120.260">
    <property type="entry name" value="Galactose-binding domain-like"/>
    <property type="match status" value="1"/>
</dbReference>
<dbReference type="AlphaFoldDB" id="A0A409WL84"/>
<comment type="caution">
    <text evidence="1">The sequence shown here is derived from an EMBL/GenBank/DDBJ whole genome shotgun (WGS) entry which is preliminary data.</text>
</comment>
<dbReference type="EMBL" id="NHYE01005009">
    <property type="protein sequence ID" value="PPQ79284.1"/>
    <property type="molecule type" value="Genomic_DNA"/>
</dbReference>
<name>A0A409WL84_9AGAR</name>
<organism evidence="1 2">
    <name type="scientific">Gymnopilus dilepis</name>
    <dbReference type="NCBI Taxonomy" id="231916"/>
    <lineage>
        <taxon>Eukaryota</taxon>
        <taxon>Fungi</taxon>
        <taxon>Dikarya</taxon>
        <taxon>Basidiomycota</taxon>
        <taxon>Agaricomycotina</taxon>
        <taxon>Agaricomycetes</taxon>
        <taxon>Agaricomycetidae</taxon>
        <taxon>Agaricales</taxon>
        <taxon>Agaricineae</taxon>
        <taxon>Hymenogastraceae</taxon>
        <taxon>Gymnopilus</taxon>
    </lineage>
</organism>
<dbReference type="InParanoid" id="A0A409WL84"/>
<evidence type="ECO:0008006" key="3">
    <source>
        <dbReference type="Google" id="ProtNLM"/>
    </source>
</evidence>
<keyword evidence="2" id="KW-1185">Reference proteome</keyword>
<evidence type="ECO:0000313" key="2">
    <source>
        <dbReference type="Proteomes" id="UP000284706"/>
    </source>
</evidence>
<reference evidence="1 2" key="1">
    <citation type="journal article" date="2018" name="Evol. Lett.">
        <title>Horizontal gene cluster transfer increased hallucinogenic mushroom diversity.</title>
        <authorList>
            <person name="Reynolds H.T."/>
            <person name="Vijayakumar V."/>
            <person name="Gluck-Thaler E."/>
            <person name="Korotkin H.B."/>
            <person name="Matheny P.B."/>
            <person name="Slot J.C."/>
        </authorList>
    </citation>
    <scope>NUCLEOTIDE SEQUENCE [LARGE SCALE GENOMIC DNA]</scope>
    <source>
        <strain evidence="1 2">SRW20</strain>
    </source>
</reference>
<evidence type="ECO:0000313" key="1">
    <source>
        <dbReference type="EMBL" id="PPQ79284.1"/>
    </source>
</evidence>